<protein>
    <submittedName>
        <fullName evidence="3">Glycosyl transferase group 1</fullName>
    </submittedName>
</protein>
<feature type="domain" description="Glycosyltransferase subfamily 4-like N-terminal" evidence="2">
    <location>
        <begin position="16"/>
        <end position="177"/>
    </location>
</feature>
<evidence type="ECO:0000313" key="3">
    <source>
        <dbReference type="EMBL" id="CCH49925.1"/>
    </source>
</evidence>
<dbReference type="Proteomes" id="UP000011724">
    <property type="component" value="Chromosome"/>
</dbReference>
<dbReference type="PANTHER" id="PTHR12526">
    <property type="entry name" value="GLYCOSYLTRANSFERASE"/>
    <property type="match status" value="1"/>
</dbReference>
<evidence type="ECO:0000259" key="2">
    <source>
        <dbReference type="Pfam" id="PF13439"/>
    </source>
</evidence>
<dbReference type="InterPro" id="IPR028098">
    <property type="entry name" value="Glyco_trans_4-like_N"/>
</dbReference>
<gene>
    <name evidence="3" type="ordered locus">BN4_12692</name>
</gene>
<dbReference type="InterPro" id="IPR001296">
    <property type="entry name" value="Glyco_trans_1"/>
</dbReference>
<keyword evidence="4" id="KW-1185">Reference proteome</keyword>
<dbReference type="STRING" id="1322246.BN4_12692"/>
<dbReference type="Pfam" id="PF13439">
    <property type="entry name" value="Glyco_transf_4"/>
    <property type="match status" value="1"/>
</dbReference>
<dbReference type="RefSeq" id="WP_015415968.1">
    <property type="nucleotide sequence ID" value="NC_020409.1"/>
</dbReference>
<reference evidence="4" key="2">
    <citation type="journal article" date="2013" name="Stand. Genomic Sci.">
        <title>Complete genome sequence of Desulfocapsa sulfexigens, a marine deltaproteobacterium specialized in disproportionating inorganic sulfur compounds.</title>
        <authorList>
            <person name="Finster K.W."/>
            <person name="Kjeldsen K.U."/>
            <person name="Kube M."/>
            <person name="Reinhardt R."/>
            <person name="Mussmann M."/>
            <person name="Amann R."/>
            <person name="Schreiber L."/>
        </authorList>
    </citation>
    <scope>NUCLEOTIDE SEQUENCE [LARGE SCALE GENOMIC DNA]</scope>
    <source>
        <strain evidence="4">DSM 10523 / SB164P1</strain>
    </source>
</reference>
<dbReference type="PANTHER" id="PTHR12526:SF634">
    <property type="entry name" value="BLL3361 PROTEIN"/>
    <property type="match status" value="1"/>
</dbReference>
<dbReference type="Pfam" id="PF00534">
    <property type="entry name" value="Glycos_transf_1"/>
    <property type="match status" value="1"/>
</dbReference>
<reference evidence="3 4" key="1">
    <citation type="journal article" date="2013" name="PLoS ONE">
        <title>The first genomic and proteomic characterization of a deep-sea sulfate reducer: insights into the piezophilic lifestyle of Desulfovibrio piezophilus.</title>
        <authorList>
            <person name="Pradel N."/>
            <person name="Ji B."/>
            <person name="Gimenez G."/>
            <person name="Talla E."/>
            <person name="Lenoble P."/>
            <person name="Garel M."/>
            <person name="Tamburini C."/>
            <person name="Fourquet P."/>
            <person name="Lebrun R."/>
            <person name="Bertin P."/>
            <person name="Denis Y."/>
            <person name="Pophillat M."/>
            <person name="Barbe V."/>
            <person name="Ollivier B."/>
            <person name="Dolla A."/>
        </authorList>
    </citation>
    <scope>NUCLEOTIDE SEQUENCE [LARGE SCALE GENOMIC DNA]</scope>
    <source>
        <strain evidence="4">DSM 10523 / SB164P1</strain>
    </source>
</reference>
<dbReference type="KEGG" id="dpi:BN4_12692"/>
<dbReference type="HOGENOM" id="CLU_009583_0_3_7"/>
<dbReference type="EMBL" id="FO203427">
    <property type="protein sequence ID" value="CCH49925.1"/>
    <property type="molecule type" value="Genomic_DNA"/>
</dbReference>
<dbReference type="SUPFAM" id="SSF53756">
    <property type="entry name" value="UDP-Glycosyltransferase/glycogen phosphorylase"/>
    <property type="match status" value="1"/>
</dbReference>
<evidence type="ECO:0000313" key="4">
    <source>
        <dbReference type="Proteomes" id="UP000011724"/>
    </source>
</evidence>
<keyword evidence="3" id="KW-0808">Transferase</keyword>
<organism evidence="3 4">
    <name type="scientific">Pseudodesulfovibrio piezophilus (strain DSM 21447 / JCM 15486 / C1TLV30)</name>
    <name type="common">Desulfovibrio piezophilus</name>
    <dbReference type="NCBI Taxonomy" id="1322246"/>
    <lineage>
        <taxon>Bacteria</taxon>
        <taxon>Pseudomonadati</taxon>
        <taxon>Thermodesulfobacteriota</taxon>
        <taxon>Desulfovibrionia</taxon>
        <taxon>Desulfovibrionales</taxon>
        <taxon>Desulfovibrionaceae</taxon>
    </lineage>
</organism>
<accession>M1WMS1</accession>
<name>M1WMS1_PSEP2</name>
<evidence type="ECO:0000259" key="1">
    <source>
        <dbReference type="Pfam" id="PF00534"/>
    </source>
</evidence>
<feature type="domain" description="Glycosyl transferase family 1" evidence="1">
    <location>
        <begin position="190"/>
        <end position="348"/>
    </location>
</feature>
<dbReference type="eggNOG" id="COG0438">
    <property type="taxonomic scope" value="Bacteria"/>
</dbReference>
<sequence length="372" mass="41220">MKGSLKIMLLAPSLDVGGAERQLSFLANGLSQRGHDVHVALFYKQGALLADLAKGVCTHDLKKQGRLDLFGFIWRFRRLVQCKRPDIIYSFLGVPNLTSVFLKMTGIRVPIVWSVRASDVDLSQYGILSRLCYALESKLSKFADHIIVNSSAGQKYSMAQGYSGKKMSVIFNGIETDLFKPDKAGAALLRQQWSLQRDDILIGIVARLDPMKNHETFLEAAKLVLVENPKIRFACIGDGPQYKQLKALSERLGLSENLIWVGARSDMPNIYNALDILCLSSVTEGFPNALGEAMSCSVPCITTDVGDAAYEVGETGIVVPKLNPEAMAMAMLKMIENVRRGKTFATRARVKKLFSVERMVTETERILQEVLQ</sequence>
<dbReference type="AlphaFoldDB" id="M1WMS1"/>
<proteinExistence type="predicted"/>
<dbReference type="GO" id="GO:0016757">
    <property type="term" value="F:glycosyltransferase activity"/>
    <property type="evidence" value="ECO:0007669"/>
    <property type="project" value="UniProtKB-ARBA"/>
</dbReference>
<dbReference type="Gene3D" id="3.40.50.2000">
    <property type="entry name" value="Glycogen Phosphorylase B"/>
    <property type="match status" value="2"/>
</dbReference>
<dbReference type="PATRIC" id="fig|879567.3.peg.2883"/>
<dbReference type="BioCyc" id="DPIE1322246:BN4_RS13515-MONOMER"/>